<dbReference type="EMBL" id="VSSQ01079024">
    <property type="protein sequence ID" value="MPN28660.1"/>
    <property type="molecule type" value="Genomic_DNA"/>
</dbReference>
<dbReference type="Pfam" id="PF16980">
    <property type="entry name" value="CitMHS_2"/>
    <property type="match status" value="1"/>
</dbReference>
<sequence>MIAGIPEIFMKAICIGAVFFGSLTYIGNGPNFMVKSIAEQEGINMPQFFQYIIKFSLIVILPILILNSFILF</sequence>
<evidence type="ECO:0000313" key="2">
    <source>
        <dbReference type="EMBL" id="MPN28660.1"/>
    </source>
</evidence>
<evidence type="ECO:0008006" key="3">
    <source>
        <dbReference type="Google" id="ProtNLM"/>
    </source>
</evidence>
<proteinExistence type="predicted"/>
<keyword evidence="1" id="KW-0472">Membrane</keyword>
<protein>
    <recommendedName>
        <fullName evidence="3">Citrate transporter-like domain-containing protein</fullName>
    </recommendedName>
</protein>
<dbReference type="AlphaFoldDB" id="A0A645GR04"/>
<reference evidence="2" key="1">
    <citation type="submission" date="2019-08" db="EMBL/GenBank/DDBJ databases">
        <authorList>
            <person name="Kucharzyk K."/>
            <person name="Murdoch R.W."/>
            <person name="Higgins S."/>
            <person name="Loffler F."/>
        </authorList>
    </citation>
    <scope>NUCLEOTIDE SEQUENCE</scope>
</reference>
<organism evidence="2">
    <name type="scientific">bioreactor metagenome</name>
    <dbReference type="NCBI Taxonomy" id="1076179"/>
    <lineage>
        <taxon>unclassified sequences</taxon>
        <taxon>metagenomes</taxon>
        <taxon>ecological metagenomes</taxon>
    </lineage>
</organism>
<keyword evidence="1" id="KW-0812">Transmembrane</keyword>
<evidence type="ECO:0000256" key="1">
    <source>
        <dbReference type="SAM" id="Phobius"/>
    </source>
</evidence>
<dbReference type="InterPro" id="IPR031566">
    <property type="entry name" value="CitMHS_2"/>
</dbReference>
<feature type="transmembrane region" description="Helical" evidence="1">
    <location>
        <begin position="12"/>
        <end position="28"/>
    </location>
</feature>
<accession>A0A645GR04</accession>
<name>A0A645GR04_9ZZZZ</name>
<feature type="transmembrane region" description="Helical" evidence="1">
    <location>
        <begin position="48"/>
        <end position="71"/>
    </location>
</feature>
<gene>
    <name evidence="2" type="ORF">SDC9_176103</name>
</gene>
<keyword evidence="1" id="KW-1133">Transmembrane helix</keyword>
<comment type="caution">
    <text evidence="2">The sequence shown here is derived from an EMBL/GenBank/DDBJ whole genome shotgun (WGS) entry which is preliminary data.</text>
</comment>